<dbReference type="PROSITE" id="PS50994">
    <property type="entry name" value="INTEGRASE"/>
    <property type="match status" value="1"/>
</dbReference>
<organism evidence="3 4">
    <name type="scientific">Rotaria sordida</name>
    <dbReference type="NCBI Taxonomy" id="392033"/>
    <lineage>
        <taxon>Eukaryota</taxon>
        <taxon>Metazoa</taxon>
        <taxon>Spiralia</taxon>
        <taxon>Gnathifera</taxon>
        <taxon>Rotifera</taxon>
        <taxon>Eurotatoria</taxon>
        <taxon>Bdelloidea</taxon>
        <taxon>Philodinida</taxon>
        <taxon>Philodinidae</taxon>
        <taxon>Rotaria</taxon>
    </lineage>
</organism>
<dbReference type="PANTHER" id="PTHR37984:SF5">
    <property type="entry name" value="PROTEIN NYNRIN-LIKE"/>
    <property type="match status" value="1"/>
</dbReference>
<evidence type="ECO:0000313" key="4">
    <source>
        <dbReference type="Proteomes" id="UP000663836"/>
    </source>
</evidence>
<feature type="domain" description="Integrase catalytic" evidence="2">
    <location>
        <begin position="1"/>
        <end position="95"/>
    </location>
</feature>
<dbReference type="EMBL" id="CAJOBD010006611">
    <property type="protein sequence ID" value="CAF4065396.1"/>
    <property type="molecule type" value="Genomic_DNA"/>
</dbReference>
<evidence type="ECO:0000256" key="1">
    <source>
        <dbReference type="SAM" id="MobiDB-lite"/>
    </source>
</evidence>
<dbReference type="InterPro" id="IPR050951">
    <property type="entry name" value="Retrovirus_Pol_polyprotein"/>
</dbReference>
<dbReference type="GO" id="GO:0015074">
    <property type="term" value="P:DNA integration"/>
    <property type="evidence" value="ECO:0007669"/>
    <property type="project" value="InterPro"/>
</dbReference>
<feature type="region of interest" description="Disordered" evidence="1">
    <location>
        <begin position="235"/>
        <end position="274"/>
    </location>
</feature>
<dbReference type="Proteomes" id="UP000663836">
    <property type="component" value="Unassembled WGS sequence"/>
</dbReference>
<dbReference type="PANTHER" id="PTHR37984">
    <property type="entry name" value="PROTEIN CBG26694"/>
    <property type="match status" value="1"/>
</dbReference>
<dbReference type="InterPro" id="IPR036397">
    <property type="entry name" value="RNaseH_sf"/>
</dbReference>
<sequence length="274" mass="31317">MPTFILSDNGPQLVSLLFQHFCETVGIEQKFTVNYHPQTNLSERINRTLKPMLAIFAHERPHSWDKEIQKLALSIRTSINETTGETPAFMMFGKDLKLPMVLTIDESTQKVEKITQKSTYDQHTSQRQFNVGDLVWIATAMPQIGEVPLNRKFQPNYQGPCRLVEQLGPSTFIVRRISGGGNLGATNIARMTKYFQRIPDDQSSIILENIQKIGPEIIDNLIVNDEVLRIPDQDLNTDVEDSSTEETPSTTEQPNLRRKSSRKRQLPARYRDSF</sequence>
<protein>
    <recommendedName>
        <fullName evidence="2">Integrase catalytic domain-containing protein</fullName>
    </recommendedName>
</protein>
<accession>A0A819TH53</accession>
<dbReference type="Gene3D" id="3.30.420.10">
    <property type="entry name" value="Ribonuclease H-like superfamily/Ribonuclease H"/>
    <property type="match status" value="1"/>
</dbReference>
<gene>
    <name evidence="3" type="ORF">JBS370_LOCUS29838</name>
</gene>
<comment type="caution">
    <text evidence="3">The sequence shown here is derived from an EMBL/GenBank/DDBJ whole genome shotgun (WGS) entry which is preliminary data.</text>
</comment>
<dbReference type="SUPFAM" id="SSF53098">
    <property type="entry name" value="Ribonuclease H-like"/>
    <property type="match status" value="1"/>
</dbReference>
<evidence type="ECO:0000313" key="3">
    <source>
        <dbReference type="EMBL" id="CAF4065396.1"/>
    </source>
</evidence>
<proteinExistence type="predicted"/>
<reference evidence="3" key="1">
    <citation type="submission" date="2021-02" db="EMBL/GenBank/DDBJ databases">
        <authorList>
            <person name="Nowell W R."/>
        </authorList>
    </citation>
    <scope>NUCLEOTIDE SEQUENCE</scope>
</reference>
<dbReference type="InterPro" id="IPR001584">
    <property type="entry name" value="Integrase_cat-core"/>
</dbReference>
<feature type="compositionally biased region" description="Acidic residues" evidence="1">
    <location>
        <begin position="235"/>
        <end position="244"/>
    </location>
</feature>
<feature type="compositionally biased region" description="Basic residues" evidence="1">
    <location>
        <begin position="256"/>
        <end position="266"/>
    </location>
</feature>
<name>A0A819TH53_9BILA</name>
<dbReference type="AlphaFoldDB" id="A0A819TH53"/>
<dbReference type="GO" id="GO:0003676">
    <property type="term" value="F:nucleic acid binding"/>
    <property type="evidence" value="ECO:0007669"/>
    <property type="project" value="InterPro"/>
</dbReference>
<dbReference type="InterPro" id="IPR012337">
    <property type="entry name" value="RNaseH-like_sf"/>
</dbReference>
<evidence type="ECO:0000259" key="2">
    <source>
        <dbReference type="PROSITE" id="PS50994"/>
    </source>
</evidence>